<comment type="cofactor">
    <cofactor evidence="1">
        <name>Mn(2+)</name>
        <dbReference type="ChEBI" id="CHEBI:29035"/>
    </cofactor>
</comment>
<keyword evidence="6" id="KW-0464">Manganese</keyword>
<dbReference type="InterPro" id="IPR039121">
    <property type="entry name" value="NUDT19"/>
</dbReference>
<evidence type="ECO:0000256" key="6">
    <source>
        <dbReference type="ARBA" id="ARBA00023211"/>
    </source>
</evidence>
<evidence type="ECO:0000256" key="5">
    <source>
        <dbReference type="ARBA" id="ARBA00022842"/>
    </source>
</evidence>
<dbReference type="PANTHER" id="PTHR12318:SF0">
    <property type="entry name" value="ACYL-COENZYME A DIPHOSPHATASE NUDT19"/>
    <property type="match status" value="1"/>
</dbReference>
<dbReference type="InterPro" id="IPR000086">
    <property type="entry name" value="NUDIX_hydrolase_dom"/>
</dbReference>
<gene>
    <name evidence="8" type="ORF">UFOPK1353_01008</name>
    <name evidence="9" type="ORF">UFOPK2292_01204</name>
</gene>
<dbReference type="GO" id="GO:0016818">
    <property type="term" value="F:hydrolase activity, acting on acid anhydrides, in phosphorus-containing anhydrides"/>
    <property type="evidence" value="ECO:0007669"/>
    <property type="project" value="InterPro"/>
</dbReference>
<dbReference type="Gene3D" id="3.90.79.10">
    <property type="entry name" value="Nucleoside Triphosphate Pyrophosphohydrolase"/>
    <property type="match status" value="1"/>
</dbReference>
<evidence type="ECO:0000313" key="9">
    <source>
        <dbReference type="EMBL" id="CAB4677704.1"/>
    </source>
</evidence>
<name>A0A6J6BUQ3_9ZZZZ</name>
<organism evidence="8">
    <name type="scientific">freshwater metagenome</name>
    <dbReference type="NCBI Taxonomy" id="449393"/>
    <lineage>
        <taxon>unclassified sequences</taxon>
        <taxon>metagenomes</taxon>
        <taxon>ecological metagenomes</taxon>
    </lineage>
</organism>
<dbReference type="SUPFAM" id="SSF55811">
    <property type="entry name" value="Nudix"/>
    <property type="match status" value="1"/>
</dbReference>
<protein>
    <submittedName>
        <fullName evidence="8">Unannotated protein</fullName>
    </submittedName>
</protein>
<sequence length="296" mass="32818">MMYQRLAMRILVDVTSSDAVSNFSSLDNLDKLDKSALRPAATVMLIRDIENGEFEVFMLQRTLNAAFAGGMYVFPGGRVDESDGIEELEQLCDGLDDEYASGLLEILSGGLAYWVAAIRECFEEAGVLLARSTKTNQTIAFDQPAIANRFDAARLKIHDYSLSMVELCRSEDLHLITDSIHYVSHWITPVGEARRFDTRFFVARAPEAQEPLHDSQETIASLWVRPQDALDKLEHGELAMFPPTSENLKFLANYKTSGEVLAAAKKVSRPVAILPKLRTNSDGKVIGVLMPGDPGY</sequence>
<dbReference type="InterPro" id="IPR015797">
    <property type="entry name" value="NUDIX_hydrolase-like_dom_sf"/>
</dbReference>
<accession>A0A6J6BUQ3</accession>
<dbReference type="PROSITE" id="PS51462">
    <property type="entry name" value="NUDIX"/>
    <property type="match status" value="1"/>
</dbReference>
<keyword evidence="3" id="KW-0479">Metal-binding</keyword>
<dbReference type="PANTHER" id="PTHR12318">
    <property type="entry name" value="TESTOSTERONE-REGULATED PROTEIN RP2"/>
    <property type="match status" value="1"/>
</dbReference>
<comment type="cofactor">
    <cofactor evidence="2">
        <name>Mg(2+)</name>
        <dbReference type="ChEBI" id="CHEBI:18420"/>
    </cofactor>
</comment>
<reference evidence="8" key="1">
    <citation type="submission" date="2020-05" db="EMBL/GenBank/DDBJ databases">
        <authorList>
            <person name="Chiriac C."/>
            <person name="Salcher M."/>
            <person name="Ghai R."/>
            <person name="Kavagutti S V."/>
        </authorList>
    </citation>
    <scope>NUCLEOTIDE SEQUENCE</scope>
</reference>
<evidence type="ECO:0000256" key="3">
    <source>
        <dbReference type="ARBA" id="ARBA00022723"/>
    </source>
</evidence>
<keyword evidence="5" id="KW-0460">Magnesium</keyword>
<evidence type="ECO:0000256" key="1">
    <source>
        <dbReference type="ARBA" id="ARBA00001936"/>
    </source>
</evidence>
<evidence type="ECO:0000259" key="7">
    <source>
        <dbReference type="PROSITE" id="PS51462"/>
    </source>
</evidence>
<keyword evidence="4" id="KW-0378">Hydrolase</keyword>
<feature type="domain" description="Nudix hydrolase" evidence="7">
    <location>
        <begin position="36"/>
        <end position="246"/>
    </location>
</feature>
<dbReference type="AlphaFoldDB" id="A0A6J6BUQ3"/>
<dbReference type="EMBL" id="CAEZSE010000186">
    <property type="protein sequence ID" value="CAB4542407.1"/>
    <property type="molecule type" value="Genomic_DNA"/>
</dbReference>
<evidence type="ECO:0000256" key="4">
    <source>
        <dbReference type="ARBA" id="ARBA00022801"/>
    </source>
</evidence>
<evidence type="ECO:0000313" key="8">
    <source>
        <dbReference type="EMBL" id="CAB4542407.1"/>
    </source>
</evidence>
<evidence type="ECO:0000256" key="2">
    <source>
        <dbReference type="ARBA" id="ARBA00001946"/>
    </source>
</evidence>
<dbReference type="EMBL" id="CAEZWU010000207">
    <property type="protein sequence ID" value="CAB4677704.1"/>
    <property type="molecule type" value="Genomic_DNA"/>
</dbReference>
<dbReference type="CDD" id="cd18870">
    <property type="entry name" value="NUDIX_AcylCoAdiphos_Nudt19"/>
    <property type="match status" value="1"/>
</dbReference>
<proteinExistence type="predicted"/>
<dbReference type="GO" id="GO:0046872">
    <property type="term" value="F:metal ion binding"/>
    <property type="evidence" value="ECO:0007669"/>
    <property type="project" value="UniProtKB-KW"/>
</dbReference>